<keyword evidence="2" id="KW-0472">Membrane</keyword>
<dbReference type="Proteomes" id="UP000249829">
    <property type="component" value="Unassembled WGS sequence"/>
</dbReference>
<accession>A0A2V5HDL5</accession>
<feature type="compositionally biased region" description="Basic and acidic residues" evidence="1">
    <location>
        <begin position="38"/>
        <end position="50"/>
    </location>
</feature>
<evidence type="ECO:0000256" key="1">
    <source>
        <dbReference type="SAM" id="MobiDB-lite"/>
    </source>
</evidence>
<evidence type="ECO:0000313" key="3">
    <source>
        <dbReference type="EMBL" id="PYI21781.1"/>
    </source>
</evidence>
<feature type="region of interest" description="Disordered" evidence="1">
    <location>
        <begin position="24"/>
        <end position="69"/>
    </location>
</feature>
<keyword evidence="4" id="KW-1185">Reference proteome</keyword>
<dbReference type="AlphaFoldDB" id="A0A2V5HDL5"/>
<organism evidence="3 4">
    <name type="scientific">Aspergillus violaceofuscus (strain CBS 115571)</name>
    <dbReference type="NCBI Taxonomy" id="1450538"/>
    <lineage>
        <taxon>Eukaryota</taxon>
        <taxon>Fungi</taxon>
        <taxon>Dikarya</taxon>
        <taxon>Ascomycota</taxon>
        <taxon>Pezizomycotina</taxon>
        <taxon>Eurotiomycetes</taxon>
        <taxon>Eurotiomycetidae</taxon>
        <taxon>Eurotiales</taxon>
        <taxon>Aspergillaceae</taxon>
        <taxon>Aspergillus</taxon>
    </lineage>
</organism>
<protein>
    <submittedName>
        <fullName evidence="3">Uncharacterized protein</fullName>
    </submittedName>
</protein>
<name>A0A2V5HDL5_ASPV1</name>
<dbReference type="EMBL" id="KZ825115">
    <property type="protein sequence ID" value="PYI21781.1"/>
    <property type="molecule type" value="Genomic_DNA"/>
</dbReference>
<evidence type="ECO:0000256" key="2">
    <source>
        <dbReference type="SAM" id="Phobius"/>
    </source>
</evidence>
<reference evidence="3 4" key="1">
    <citation type="submission" date="2018-02" db="EMBL/GenBank/DDBJ databases">
        <title>The genomes of Aspergillus section Nigri reveals drivers in fungal speciation.</title>
        <authorList>
            <consortium name="DOE Joint Genome Institute"/>
            <person name="Vesth T.C."/>
            <person name="Nybo J."/>
            <person name="Theobald S."/>
            <person name="Brandl J."/>
            <person name="Frisvad J.C."/>
            <person name="Nielsen K.F."/>
            <person name="Lyhne E.K."/>
            <person name="Kogle M.E."/>
            <person name="Kuo A."/>
            <person name="Riley R."/>
            <person name="Clum A."/>
            <person name="Nolan M."/>
            <person name="Lipzen A."/>
            <person name="Salamov A."/>
            <person name="Henrissat B."/>
            <person name="Wiebenga A."/>
            <person name="De vries R.P."/>
            <person name="Grigoriev I.V."/>
            <person name="Mortensen U.H."/>
            <person name="Andersen M.R."/>
            <person name="Baker S.E."/>
        </authorList>
    </citation>
    <scope>NUCLEOTIDE SEQUENCE [LARGE SCALE GENOMIC DNA]</scope>
    <source>
        <strain evidence="3 4">CBS 115571</strain>
    </source>
</reference>
<feature type="transmembrane region" description="Helical" evidence="2">
    <location>
        <begin position="91"/>
        <end position="111"/>
    </location>
</feature>
<keyword evidence="2" id="KW-1133">Transmembrane helix</keyword>
<keyword evidence="2" id="KW-0812">Transmembrane</keyword>
<proteinExistence type="predicted"/>
<gene>
    <name evidence="3" type="ORF">BO99DRAFT_63118</name>
</gene>
<evidence type="ECO:0000313" key="4">
    <source>
        <dbReference type="Proteomes" id="UP000249829"/>
    </source>
</evidence>
<sequence length="116" mass="13738">MTIYDKNTYTSRIHTHTHAFRQSELTKNHFARKKRKRSTDTQRREKEESTRNTATSQQSSRKDISRMNGKTGKKIQFIAWEPFPRVRNASFMIQSSILAFGFFFVFFGFSIELFSV</sequence>